<evidence type="ECO:0000313" key="1">
    <source>
        <dbReference type="EMBL" id="DAD87587.1"/>
    </source>
</evidence>
<proteinExistence type="predicted"/>
<reference evidence="1" key="1">
    <citation type="journal article" date="2021" name="Proc. Natl. Acad. Sci. U.S.A.">
        <title>A Catalog of Tens of Thousands of Viruses from Human Metagenomes Reveals Hidden Associations with Chronic Diseases.</title>
        <authorList>
            <person name="Tisza M.J."/>
            <person name="Buck C.B."/>
        </authorList>
    </citation>
    <scope>NUCLEOTIDE SEQUENCE</scope>
    <source>
        <strain evidence="1">CtAUQ2</strain>
    </source>
</reference>
<name>A0A8S5N0D4_9CAUD</name>
<dbReference type="EMBL" id="BK015022">
    <property type="protein sequence ID" value="DAD87587.1"/>
    <property type="molecule type" value="Genomic_DNA"/>
</dbReference>
<accession>A0A8S5N0D4</accession>
<organism evidence="1">
    <name type="scientific">Siphoviridae sp. ctAUQ2</name>
    <dbReference type="NCBI Taxonomy" id="2826182"/>
    <lineage>
        <taxon>Viruses</taxon>
        <taxon>Duplodnaviria</taxon>
        <taxon>Heunggongvirae</taxon>
        <taxon>Uroviricota</taxon>
        <taxon>Caudoviricetes</taxon>
    </lineage>
</organism>
<protein>
    <submittedName>
        <fullName evidence="1">Uncharacterized protein</fullName>
    </submittedName>
</protein>
<sequence length="101" mass="12081">MYELVSVLGADMMLVPITSLDIMNKQILKTMEILNKRKVSVEEMKAYYASKFPYFDANNQRVGRFAKQIGYHLTKQMRNRKYTYFYLKDEPNSMEHERDII</sequence>